<sequence>MTIKLLRFPSLALFKILESMPSTDKVLISFCSSKMKRLMRMVKWYVSKMQYVSNRFQTHIFLGSPIFDYGGLFVIQEVNEFTENSRTYREEEFGLQYGLSADTIEGKTATVVQVLKREQSSSKWVFHDLIIDLFRNPPVIEYEVDSDCDLSNIYINETVRNMRLSGGDANASYAERYFSTAMDLHGAVVTPLIRPQLLIDSKLTTAKYLYLEHAFYNTWTLALHFNGHRAVFNYSIFDEQIVAGIINKWKCNEGFQNLQTLEIYSSHIIPDFHINEIGNHFGARPFDGLRRPENFKEEHWVMDVHFKPMECANFLDIVRESDGKVASFLLTTSMFKFCVWN</sequence>
<protein>
    <recommendedName>
        <fullName evidence="1">F-box domain-containing protein</fullName>
    </recommendedName>
</protein>
<name>G0MTH1_CAEBE</name>
<dbReference type="InParanoid" id="G0MTH1"/>
<dbReference type="OrthoDB" id="5909502at2759"/>
<accession>G0MTH1</accession>
<dbReference type="InterPro" id="IPR001810">
    <property type="entry name" value="F-box_dom"/>
</dbReference>
<organism evidence="3">
    <name type="scientific">Caenorhabditis brenneri</name>
    <name type="common">Nematode worm</name>
    <dbReference type="NCBI Taxonomy" id="135651"/>
    <lineage>
        <taxon>Eukaryota</taxon>
        <taxon>Metazoa</taxon>
        <taxon>Ecdysozoa</taxon>
        <taxon>Nematoda</taxon>
        <taxon>Chromadorea</taxon>
        <taxon>Rhabditida</taxon>
        <taxon>Rhabditina</taxon>
        <taxon>Rhabditomorpha</taxon>
        <taxon>Rhabditoidea</taxon>
        <taxon>Rhabditidae</taxon>
        <taxon>Peloderinae</taxon>
        <taxon>Caenorhabditis</taxon>
    </lineage>
</organism>
<feature type="domain" description="F-box" evidence="1">
    <location>
        <begin position="5"/>
        <end position="45"/>
    </location>
</feature>
<dbReference type="Pfam" id="PF00646">
    <property type="entry name" value="F-box"/>
    <property type="match status" value="1"/>
</dbReference>
<keyword evidence="3" id="KW-1185">Reference proteome</keyword>
<gene>
    <name evidence="2" type="ORF">CAEBREN_11842</name>
</gene>
<dbReference type="Proteomes" id="UP000008068">
    <property type="component" value="Unassembled WGS sequence"/>
</dbReference>
<reference evidence="3" key="1">
    <citation type="submission" date="2011-07" db="EMBL/GenBank/DDBJ databases">
        <authorList>
            <consortium name="Caenorhabditis brenneri Sequencing and Analysis Consortium"/>
            <person name="Wilson R.K."/>
        </authorList>
    </citation>
    <scope>NUCLEOTIDE SEQUENCE [LARGE SCALE GENOMIC DNA]</scope>
    <source>
        <strain evidence="3">PB2801</strain>
    </source>
</reference>
<evidence type="ECO:0000313" key="3">
    <source>
        <dbReference type="Proteomes" id="UP000008068"/>
    </source>
</evidence>
<dbReference type="HOGENOM" id="CLU_040220_0_1_1"/>
<proteinExistence type="predicted"/>
<dbReference type="PANTHER" id="PTHR21503">
    <property type="entry name" value="F-BOX-CONTAINING HYPOTHETICAL PROTEIN C.ELEGANS"/>
    <property type="match status" value="1"/>
</dbReference>
<evidence type="ECO:0000259" key="1">
    <source>
        <dbReference type="Pfam" id="PF00646"/>
    </source>
</evidence>
<dbReference type="PANTHER" id="PTHR21503:SF8">
    <property type="entry name" value="F-BOX ASSOCIATED DOMAIN-CONTAINING PROTEIN-RELATED"/>
    <property type="match status" value="1"/>
</dbReference>
<dbReference type="AlphaFoldDB" id="G0MTH1"/>
<evidence type="ECO:0000313" key="2">
    <source>
        <dbReference type="EMBL" id="EGT43725.1"/>
    </source>
</evidence>
<dbReference type="EMBL" id="GL379811">
    <property type="protein sequence ID" value="EGT43725.1"/>
    <property type="molecule type" value="Genomic_DNA"/>
</dbReference>
<dbReference type="FunCoup" id="G0MTH1">
    <property type="interactions" value="5"/>
</dbReference>